<protein>
    <submittedName>
        <fullName evidence="2">RHS repeat-associated core domain-containing protein</fullName>
    </submittedName>
</protein>
<dbReference type="PANTHER" id="PTHR32305:SF15">
    <property type="entry name" value="PROTEIN RHSA-RELATED"/>
    <property type="match status" value="1"/>
</dbReference>
<dbReference type="Pfam" id="PF20041">
    <property type="entry name" value="DUF6443"/>
    <property type="match status" value="1"/>
</dbReference>
<dbReference type="PANTHER" id="PTHR32305">
    <property type="match status" value="1"/>
</dbReference>
<sequence>MKHSILFIAYIVYCVCAMSQSQDQNYIRTKTMTDETDPTKFIESIQYFDGLGRPVQTVQVGITPEHNSLVTLQEYDACGRNVATWLPAVISGKDGAFTGSPEVKSAAMASNINDSKPYSKTIYEASPLNRILEQYGPGSKWHSWNYSIKTNYLTNEANGKLSCMCFTITGSNLNTSLVKPVPFASGELYVTEVKNEEGYSSYEFKNKQGQVILTRQLNNGTAHDTYYVYDDFDNLSYVIPPMLADKLIKENKQITDNSLEVKQYAYLYKYDERNRCIRKRLPGCDWIYYVYDRGDRLIFTQNAEQRKTGEWLYSVPDAFGRIVQTGICHNTNISNNNYKDKLVVGTYEGSSGYSFSNFSPEDARVLTINYYDNYDFLLDMKQERRTMLEYEERQGYGKRYNVHNYSAKGLLTGTYVNTTIPGYEDEFDEYSALYYDDRGRLIQTKKCSLLELGVDNEYIAYNFQGKPIKKLHEHSILTLNQTNEIYSYDYDHAGRLIETKHKLNGGSEIVIAQNTYNELGQLSSTKTNNQDALKTNYKYNIRSWLADSNNSIYKEKLEYDKIGNITSINDYRESRSGSSKWNISMMYDGLSRMIEYMNKDGGFGTPNARFIYDKNGNINNIYRSISTNTGTVFHDFMTISYLGNQIETIEDAAEDSQEYNSYDFRDMAGVGKLQSYEYDLNGAVTKDPYRCATIENNYLNLPQRIVVDNPLVSGSIEYLYLATGKKLASTSSVSLRHSLNPSEIAGGASMDESTDRLESTYYCGNIIYKIIDGAICLDRILIDNGYIKDGNYYFYIKDHIGNNRATTNSTGQVKAMDDYFPFGMPIKDSKWEEKPQRYRFGGKEFETLMRLNLYDSHARFYDPALDRFMSVDPLCEKYYSISPYAYCLNNPLGHIDPTGLEPESSDDDNLFERIHHFFKDLFMLKIDTSSEEAKNATIQQYNQQIATISNLNEGVEAINSVISTVNPIGSTVYTVVKASNGQEVSISDVAFSAMEIIPVVGGVGKGTKVVKAANVVLETGDLLRIENAATRIGKPINVVGSRASGTAGAMSDWDYVIEGLNSRSWSKIKNSLPGAKSTIDNTLRNIDLIRTPLDKTKPYITVYPKK</sequence>
<proteinExistence type="predicted"/>
<keyword evidence="3" id="KW-1185">Reference proteome</keyword>
<dbReference type="InterPro" id="IPR045619">
    <property type="entry name" value="DUF6443"/>
</dbReference>
<evidence type="ECO:0000259" key="1">
    <source>
        <dbReference type="Pfam" id="PF20041"/>
    </source>
</evidence>
<evidence type="ECO:0000313" key="2">
    <source>
        <dbReference type="EMBL" id="EIY43867.1"/>
    </source>
</evidence>
<dbReference type="PATRIC" id="fig|997884.3.peg.4299"/>
<dbReference type="InterPro" id="IPR022385">
    <property type="entry name" value="Rhs_assc_core"/>
</dbReference>
<dbReference type="RefSeq" id="WP_007487497.1">
    <property type="nucleotide sequence ID" value="NZ_JH724317.1"/>
</dbReference>
<comment type="caution">
    <text evidence="2">The sequence shown here is derived from an EMBL/GenBank/DDBJ whole genome shotgun (WGS) entry which is preliminary data.</text>
</comment>
<organism evidence="2 3">
    <name type="scientific">Bacteroides nordii CL02T12C05</name>
    <dbReference type="NCBI Taxonomy" id="997884"/>
    <lineage>
        <taxon>Bacteria</taxon>
        <taxon>Pseudomonadati</taxon>
        <taxon>Bacteroidota</taxon>
        <taxon>Bacteroidia</taxon>
        <taxon>Bacteroidales</taxon>
        <taxon>Bacteroidaceae</taxon>
        <taxon>Bacteroides</taxon>
    </lineage>
</organism>
<dbReference type="AlphaFoldDB" id="I8X1A9"/>
<feature type="domain" description="DUF6443" evidence="1">
    <location>
        <begin position="31"/>
        <end position="153"/>
    </location>
</feature>
<dbReference type="NCBIfam" id="TIGR03696">
    <property type="entry name" value="Rhs_assc_core"/>
    <property type="match status" value="1"/>
</dbReference>
<dbReference type="EMBL" id="AGXS01000028">
    <property type="protein sequence ID" value="EIY43867.1"/>
    <property type="molecule type" value="Genomic_DNA"/>
</dbReference>
<gene>
    <name evidence="2" type="ORF">HMPREF1068_04192</name>
</gene>
<dbReference type="HOGENOM" id="CLU_004466_0_0_10"/>
<dbReference type="eggNOG" id="COG3209">
    <property type="taxonomic scope" value="Bacteria"/>
</dbReference>
<reference evidence="2 3" key="1">
    <citation type="submission" date="2012-02" db="EMBL/GenBank/DDBJ databases">
        <title>The Genome Sequence of Bacteroides nordii CL02T12C05.</title>
        <authorList>
            <consortium name="The Broad Institute Genome Sequencing Platform"/>
            <person name="Earl A."/>
            <person name="Ward D."/>
            <person name="Feldgarden M."/>
            <person name="Gevers D."/>
            <person name="Zitomersky N.L."/>
            <person name="Coyne M.J."/>
            <person name="Comstock L.E."/>
            <person name="Young S.K."/>
            <person name="Zeng Q."/>
            <person name="Gargeya S."/>
            <person name="Fitzgerald M."/>
            <person name="Haas B."/>
            <person name="Abouelleil A."/>
            <person name="Alvarado L."/>
            <person name="Arachchi H.M."/>
            <person name="Berlin A."/>
            <person name="Chapman S.B."/>
            <person name="Gearin G."/>
            <person name="Goldberg J."/>
            <person name="Griggs A."/>
            <person name="Gujja S."/>
            <person name="Hansen M."/>
            <person name="Heiman D."/>
            <person name="Howarth C."/>
            <person name="Larimer J."/>
            <person name="Lui A."/>
            <person name="MacDonald P.J.P."/>
            <person name="McCowen C."/>
            <person name="Montmayeur A."/>
            <person name="Murphy C."/>
            <person name="Neiman D."/>
            <person name="Pearson M."/>
            <person name="Priest M."/>
            <person name="Roberts A."/>
            <person name="Saif S."/>
            <person name="Shea T."/>
            <person name="Sisk P."/>
            <person name="Stolte C."/>
            <person name="Sykes S."/>
            <person name="Wortman J."/>
            <person name="Nusbaum C."/>
            <person name="Birren B."/>
        </authorList>
    </citation>
    <scope>NUCLEOTIDE SEQUENCE [LARGE SCALE GENOMIC DNA]</scope>
    <source>
        <strain evidence="2 3">CL02T12C05</strain>
    </source>
</reference>
<evidence type="ECO:0000313" key="3">
    <source>
        <dbReference type="Proteomes" id="UP000003089"/>
    </source>
</evidence>
<name>I8X1A9_9BACE</name>
<dbReference type="STRING" id="997884.HMPREF1068_04192"/>
<dbReference type="InterPro" id="IPR050708">
    <property type="entry name" value="T6SS_VgrG/RHS"/>
</dbReference>
<dbReference type="Proteomes" id="UP000003089">
    <property type="component" value="Unassembled WGS sequence"/>
</dbReference>
<accession>I8X1A9</accession>
<dbReference type="Gene3D" id="2.180.10.10">
    <property type="entry name" value="RHS repeat-associated core"/>
    <property type="match status" value="1"/>
</dbReference>